<accession>A0A5K3ENQ1</accession>
<feature type="region of interest" description="Disordered" evidence="6">
    <location>
        <begin position="1177"/>
        <end position="1281"/>
    </location>
</feature>
<feature type="region of interest" description="Disordered" evidence="6">
    <location>
        <begin position="352"/>
        <end position="373"/>
    </location>
</feature>
<organism evidence="8">
    <name type="scientific">Mesocestoides corti</name>
    <name type="common">Flatworm</name>
    <dbReference type="NCBI Taxonomy" id="53468"/>
    <lineage>
        <taxon>Eukaryota</taxon>
        <taxon>Metazoa</taxon>
        <taxon>Spiralia</taxon>
        <taxon>Lophotrochozoa</taxon>
        <taxon>Platyhelminthes</taxon>
        <taxon>Cestoda</taxon>
        <taxon>Eucestoda</taxon>
        <taxon>Cyclophyllidea</taxon>
        <taxon>Mesocestoididae</taxon>
        <taxon>Mesocestoides</taxon>
    </lineage>
</organism>
<dbReference type="SUPFAM" id="SSF54631">
    <property type="entry name" value="CBS-domain pair"/>
    <property type="match status" value="2"/>
</dbReference>
<dbReference type="GO" id="GO:0005737">
    <property type="term" value="C:cytoplasm"/>
    <property type="evidence" value="ECO:0007669"/>
    <property type="project" value="TreeGrafter"/>
</dbReference>
<feature type="region of interest" description="Disordered" evidence="6">
    <location>
        <begin position="385"/>
        <end position="418"/>
    </location>
</feature>
<dbReference type="SMART" id="SM00116">
    <property type="entry name" value="CBS"/>
    <property type="match status" value="4"/>
</dbReference>
<dbReference type="InterPro" id="IPR000644">
    <property type="entry name" value="CBS_dom"/>
</dbReference>
<dbReference type="PANTHER" id="PTHR13780:SF35">
    <property type="entry name" value="LD22662P"/>
    <property type="match status" value="1"/>
</dbReference>
<feature type="domain" description="CBS" evidence="7">
    <location>
        <begin position="966"/>
        <end position="1030"/>
    </location>
</feature>
<feature type="compositionally biased region" description="Basic residues" evidence="6">
    <location>
        <begin position="1272"/>
        <end position="1281"/>
    </location>
</feature>
<feature type="compositionally biased region" description="Polar residues" evidence="6">
    <location>
        <begin position="852"/>
        <end position="868"/>
    </location>
</feature>
<dbReference type="GO" id="GO:0019887">
    <property type="term" value="F:protein kinase regulator activity"/>
    <property type="evidence" value="ECO:0007669"/>
    <property type="project" value="TreeGrafter"/>
</dbReference>
<dbReference type="GO" id="GO:0005634">
    <property type="term" value="C:nucleus"/>
    <property type="evidence" value="ECO:0007669"/>
    <property type="project" value="TreeGrafter"/>
</dbReference>
<dbReference type="GO" id="GO:0016208">
    <property type="term" value="F:AMP binding"/>
    <property type="evidence" value="ECO:0007669"/>
    <property type="project" value="TreeGrafter"/>
</dbReference>
<dbReference type="InterPro" id="IPR046342">
    <property type="entry name" value="CBS_dom_sf"/>
</dbReference>
<dbReference type="PANTHER" id="PTHR13780">
    <property type="entry name" value="AMP-ACTIVATED PROTEIN KINASE, GAMMA REGULATORY SUBUNIT"/>
    <property type="match status" value="1"/>
</dbReference>
<evidence type="ECO:0000256" key="6">
    <source>
        <dbReference type="SAM" id="MobiDB-lite"/>
    </source>
</evidence>
<evidence type="ECO:0000256" key="4">
    <source>
        <dbReference type="ARBA" id="ARBA00025878"/>
    </source>
</evidence>
<protein>
    <submittedName>
        <fullName evidence="8">CBS domain-containing protein</fullName>
    </submittedName>
</protein>
<dbReference type="Gene3D" id="3.10.580.10">
    <property type="entry name" value="CBS-domain"/>
    <property type="match status" value="2"/>
</dbReference>
<feature type="region of interest" description="Disordered" evidence="6">
    <location>
        <begin position="814"/>
        <end position="869"/>
    </location>
</feature>
<comment type="subunit">
    <text evidence="4">AMPK is a heterotrimer of an alpha catalytic subunit (PRKAA1 or PRKAA2), a beta (PRKAB1 or PRKAB2) and a gamma non-catalytic subunits (PRKAG1, PRKAG2 or PRKAG3). Interacts with FNIP1 and FNIP2.</text>
</comment>
<name>A0A5K3ENQ1_MESCO</name>
<feature type="compositionally biased region" description="Basic residues" evidence="6">
    <location>
        <begin position="606"/>
        <end position="629"/>
    </location>
</feature>
<evidence type="ECO:0000256" key="1">
    <source>
        <dbReference type="ARBA" id="ARBA00006750"/>
    </source>
</evidence>
<evidence type="ECO:0000256" key="5">
    <source>
        <dbReference type="PROSITE-ProRule" id="PRU00703"/>
    </source>
</evidence>
<dbReference type="PROSITE" id="PS51371">
    <property type="entry name" value="CBS"/>
    <property type="match status" value="4"/>
</dbReference>
<dbReference type="Pfam" id="PF00571">
    <property type="entry name" value="CBS"/>
    <property type="match status" value="1"/>
</dbReference>
<dbReference type="GO" id="GO:0019901">
    <property type="term" value="F:protein kinase binding"/>
    <property type="evidence" value="ECO:0007669"/>
    <property type="project" value="TreeGrafter"/>
</dbReference>
<dbReference type="GO" id="GO:0031588">
    <property type="term" value="C:nucleotide-activated protein kinase complex"/>
    <property type="evidence" value="ECO:0007669"/>
    <property type="project" value="TreeGrafter"/>
</dbReference>
<feature type="region of interest" description="Disordered" evidence="6">
    <location>
        <begin position="599"/>
        <end position="629"/>
    </location>
</feature>
<comment type="similarity">
    <text evidence="1">Belongs to the 5'-AMP-activated protein kinase gamma subunit family.</text>
</comment>
<reference evidence="8" key="1">
    <citation type="submission" date="2019-11" db="UniProtKB">
        <authorList>
            <consortium name="WormBaseParasite"/>
        </authorList>
    </citation>
    <scope>IDENTIFICATION</scope>
</reference>
<feature type="domain" description="CBS" evidence="7">
    <location>
        <begin position="1053"/>
        <end position="1116"/>
    </location>
</feature>
<feature type="region of interest" description="Disordered" evidence="6">
    <location>
        <begin position="447"/>
        <end position="500"/>
    </location>
</feature>
<feature type="region of interest" description="Disordered" evidence="6">
    <location>
        <begin position="1117"/>
        <end position="1137"/>
    </location>
</feature>
<evidence type="ECO:0000313" key="8">
    <source>
        <dbReference type="WBParaSite" id="MCU_001960-RB"/>
    </source>
</evidence>
<feature type="compositionally biased region" description="Low complexity" evidence="6">
    <location>
        <begin position="1201"/>
        <end position="1258"/>
    </location>
</feature>
<dbReference type="WBParaSite" id="MCU_001960-RB">
    <property type="protein sequence ID" value="MCU_001960-RB"/>
    <property type="gene ID" value="MCU_001960"/>
</dbReference>
<feature type="compositionally biased region" description="Low complexity" evidence="6">
    <location>
        <begin position="458"/>
        <end position="471"/>
    </location>
</feature>
<evidence type="ECO:0000259" key="7">
    <source>
        <dbReference type="PROSITE" id="PS51371"/>
    </source>
</evidence>
<keyword evidence="3 5" id="KW-0129">CBS domain</keyword>
<feature type="compositionally biased region" description="Basic residues" evidence="6">
    <location>
        <begin position="1188"/>
        <end position="1200"/>
    </location>
</feature>
<dbReference type="InterPro" id="IPR050511">
    <property type="entry name" value="AMPK_gamma/SDS23_families"/>
</dbReference>
<sequence>MLNMPAVRKTMSEGSICTIRMLISFDDRAVNKQDFESVLVNNLSLSVGTPAQATHRTHSETNRCSHAMHHLLDAVRRRRGSVAVTHEKPLHCRHSSQRADEFSGSVALITHHTGLLLGLPNTEKQKTVHFVVGKQDDDEAGSHHSRWSRKSKIFQRHSACTPPKCTEDEVLAFPLRRSVSLGKLSEGLNKCMDVVLKSSDSSYLDFHSLYNKKTFGRRIRRVARGLNLKDMHWLSRKHSTASGVSIKSLTSYEAADGEVALMSSSLKIHTDEVTPLRSLAPANLSNSSDSKSHHVGRFVVLKATVSNVNEESVSRSLNNDVKLNSESNATTYSHDNHYWTVSGGRGVLLTAPGARRADDSRPTSSGPGKSVHTRFRQFFVENLRNSRLRTHSEQQHSGTSRNAFLSSDSPNKLKPPVATYGAGLPPHAHTITAGTGSAVAKALLQSTQRSKDDGAIGSGSPETSGISSSPIHGHYPSVSVSSVNDSEASIKPPKRKLKSTHKMVRRLLKLSSGQKKHEFYTGDLPDPSKLPREFPQSSLEFTQSRLKNVPRRSTPTHNYGRKGKSVISVGHHPIIPSALATQGEAKSEELLLSAFSRSLSGSSGHRGSHHSHHHHHGNGHHHHHKHHSYYRGHYGHVRRTSSRLHHPTTLTRVTENSRYLMFTKASPFRSPFDFLQTRGKGLSESEIYTVLFRHTTCYELMPESAKLVTLDSMLPVGKAFRALCLNGIRAAPVWDSETQSFSGILTINDFLEMLTYCWRHLSSDSATDKNSPKSDLLTVEDLESISIRRWKEICGRTKASEERKSVTFSSTISDLDNTAAGEEEEECAGSVQDTHCSGSSVSESSSDDVDGTNSIASAPSQLGDSSRNWPRCPCHGDGGSRCSVRLKYHRMGGLTVIYPDDSLYTALRLLAHTRLHRLPVFDDPVCGTGNPLFVLTHRSLLAYLYRKQIDLPRPKYLQSSLKEAGVGTYDNLALVMPSTKLVDALAFFEDERVSVLPVVDSLTNRRLVDIFAKFDVITLILAGKYKNPDMTVQDVLDNCKQIHRGVIPMPEGQNKFDVEICLTTDTIQYALNKLMRTGYHRLIVVDSPVNCRTEGVVSISDLLYYMVLRLSPRGPVAASNADPMQQQQHQQEEEQEAPEWLFYSEKDEHSMCHMPSVPLVTPVKELPEVNTLTHLAVANGDGVDEPRRHKPKRGSRRRRVTSGSSVATTTSSSSVSSSASASSSASTSASSTDYSSSSEDGSTTPSSVSRSRSGSSRSPKTKAKSVMDRRGGKTRLKTIRP</sequence>
<keyword evidence="2" id="KW-0677">Repeat</keyword>
<feature type="compositionally biased region" description="Polar residues" evidence="6">
    <location>
        <begin position="478"/>
        <end position="487"/>
    </location>
</feature>
<feature type="domain" description="CBS" evidence="7">
    <location>
        <begin position="888"/>
        <end position="951"/>
    </location>
</feature>
<feature type="domain" description="CBS" evidence="7">
    <location>
        <begin position="701"/>
        <end position="763"/>
    </location>
</feature>
<evidence type="ECO:0000256" key="3">
    <source>
        <dbReference type="ARBA" id="ARBA00023122"/>
    </source>
</evidence>
<proteinExistence type="inferred from homology"/>
<evidence type="ECO:0000256" key="2">
    <source>
        <dbReference type="ARBA" id="ARBA00022737"/>
    </source>
</evidence>
<feature type="compositionally biased region" description="Polar residues" evidence="6">
    <location>
        <begin position="395"/>
        <end position="410"/>
    </location>
</feature>